<dbReference type="InterPro" id="IPR022882">
    <property type="entry name" value="tRNA_adenine-N6_MeTrfase"/>
</dbReference>
<comment type="function">
    <text evidence="6">Specifically methylates the adenine in position 37 of tRNA(1)(Val) (anticodon cmo5UAC).</text>
</comment>
<keyword evidence="9" id="KW-1185">Reference proteome</keyword>
<comment type="subcellular location">
    <subcellularLocation>
        <location evidence="6">Cytoplasm</location>
    </subcellularLocation>
</comment>
<dbReference type="PROSITE" id="PS00092">
    <property type="entry name" value="N6_MTASE"/>
    <property type="match status" value="1"/>
</dbReference>
<dbReference type="HAMAP" id="MF_01872">
    <property type="entry name" value="tRNA_methyltr_YfiC"/>
    <property type="match status" value="1"/>
</dbReference>
<evidence type="ECO:0000256" key="2">
    <source>
        <dbReference type="ARBA" id="ARBA00022603"/>
    </source>
</evidence>
<evidence type="ECO:0000256" key="6">
    <source>
        <dbReference type="HAMAP-Rule" id="MF_01872"/>
    </source>
</evidence>
<keyword evidence="5 6" id="KW-0819">tRNA processing</keyword>
<evidence type="ECO:0000256" key="3">
    <source>
        <dbReference type="ARBA" id="ARBA00022679"/>
    </source>
</evidence>
<dbReference type="SUPFAM" id="SSF53335">
    <property type="entry name" value="S-adenosyl-L-methionine-dependent methyltransferases"/>
    <property type="match status" value="1"/>
</dbReference>
<keyword evidence="2 6" id="KW-0489">Methyltransferase</keyword>
<keyword evidence="1 6" id="KW-0963">Cytoplasm</keyword>
<organism evidence="8 9">
    <name type="scientific">Parabacteroides faecis</name>
    <dbReference type="NCBI Taxonomy" id="1217282"/>
    <lineage>
        <taxon>Bacteria</taxon>
        <taxon>Pseudomonadati</taxon>
        <taxon>Bacteroidota</taxon>
        <taxon>Bacteroidia</taxon>
        <taxon>Bacteroidales</taxon>
        <taxon>Tannerellaceae</taxon>
        <taxon>Parabacteroides</taxon>
    </lineage>
</organism>
<dbReference type="InterPro" id="IPR029063">
    <property type="entry name" value="SAM-dependent_MTases_sf"/>
</dbReference>
<dbReference type="EC" id="2.1.1.223" evidence="6"/>
<dbReference type="Gene3D" id="3.40.50.150">
    <property type="entry name" value="Vaccinia Virus protein VP39"/>
    <property type="match status" value="1"/>
</dbReference>
<dbReference type="Proteomes" id="UP000533637">
    <property type="component" value="Unassembled WGS sequence"/>
</dbReference>
<evidence type="ECO:0000256" key="4">
    <source>
        <dbReference type="ARBA" id="ARBA00022691"/>
    </source>
</evidence>
<evidence type="ECO:0000313" key="8">
    <source>
        <dbReference type="EMBL" id="MBB4622507.1"/>
    </source>
</evidence>
<comment type="similarity">
    <text evidence="6">Belongs to the methyltransferase superfamily. tRNA (adenine-N(6)-)-methyltransferase family.</text>
</comment>
<evidence type="ECO:0000256" key="1">
    <source>
        <dbReference type="ARBA" id="ARBA00022490"/>
    </source>
</evidence>
<dbReference type="RefSeq" id="WP_183670877.1">
    <property type="nucleotide sequence ID" value="NZ_BMPB01000013.1"/>
</dbReference>
<reference evidence="8 9" key="1">
    <citation type="submission" date="2020-08" db="EMBL/GenBank/DDBJ databases">
        <title>Genomic Encyclopedia of Type Strains, Phase IV (KMG-IV): sequencing the most valuable type-strain genomes for metagenomic binning, comparative biology and taxonomic classification.</title>
        <authorList>
            <person name="Goeker M."/>
        </authorList>
    </citation>
    <scope>NUCLEOTIDE SEQUENCE [LARGE SCALE GENOMIC DNA]</scope>
    <source>
        <strain evidence="8 9">DSM 102983</strain>
    </source>
</reference>
<dbReference type="GO" id="GO:0008168">
    <property type="term" value="F:methyltransferase activity"/>
    <property type="evidence" value="ECO:0007669"/>
    <property type="project" value="UniProtKB-KW"/>
</dbReference>
<dbReference type="InterPro" id="IPR007848">
    <property type="entry name" value="Small_mtfrase_dom"/>
</dbReference>
<dbReference type="PRINTS" id="PR00507">
    <property type="entry name" value="N12N6MTFRASE"/>
</dbReference>
<dbReference type="PANTHER" id="PTHR47739:SF1">
    <property type="entry name" value="TRNA1(VAL) (ADENINE(37)-N6)-METHYLTRANSFERASE"/>
    <property type="match status" value="1"/>
</dbReference>
<evidence type="ECO:0000259" key="7">
    <source>
        <dbReference type="Pfam" id="PF05175"/>
    </source>
</evidence>
<comment type="caution">
    <text evidence="8">The sequence shown here is derived from an EMBL/GenBank/DDBJ whole genome shotgun (WGS) entry which is preliminary data.</text>
</comment>
<dbReference type="InterPro" id="IPR050210">
    <property type="entry name" value="tRNA_Adenine-N(6)_MTase"/>
</dbReference>
<keyword evidence="4 6" id="KW-0949">S-adenosyl-L-methionine</keyword>
<dbReference type="EMBL" id="JACHOC010000004">
    <property type="protein sequence ID" value="MBB4622507.1"/>
    <property type="molecule type" value="Genomic_DNA"/>
</dbReference>
<dbReference type="GO" id="GO:0032259">
    <property type="term" value="P:methylation"/>
    <property type="evidence" value="ECO:0007669"/>
    <property type="project" value="UniProtKB-KW"/>
</dbReference>
<dbReference type="PANTHER" id="PTHR47739">
    <property type="entry name" value="TRNA1(VAL) (ADENINE(37)-N6)-METHYLTRANSFERASE"/>
    <property type="match status" value="1"/>
</dbReference>
<dbReference type="Pfam" id="PF05175">
    <property type="entry name" value="MTS"/>
    <property type="match status" value="1"/>
</dbReference>
<comment type="catalytic activity">
    <reaction evidence="6">
        <text>adenosine(37) in tRNA1(Val) + S-adenosyl-L-methionine = N(6)-methyladenosine(37) in tRNA1(Val) + S-adenosyl-L-homocysteine + H(+)</text>
        <dbReference type="Rhea" id="RHEA:43160"/>
        <dbReference type="Rhea" id="RHEA-COMP:10369"/>
        <dbReference type="Rhea" id="RHEA-COMP:10370"/>
        <dbReference type="ChEBI" id="CHEBI:15378"/>
        <dbReference type="ChEBI" id="CHEBI:57856"/>
        <dbReference type="ChEBI" id="CHEBI:59789"/>
        <dbReference type="ChEBI" id="CHEBI:74411"/>
        <dbReference type="ChEBI" id="CHEBI:74449"/>
        <dbReference type="EC" id="2.1.1.223"/>
    </reaction>
</comment>
<evidence type="ECO:0000256" key="5">
    <source>
        <dbReference type="ARBA" id="ARBA00022694"/>
    </source>
</evidence>
<gene>
    <name evidence="8" type="ORF">GGQ57_002407</name>
</gene>
<evidence type="ECO:0000313" key="9">
    <source>
        <dbReference type="Proteomes" id="UP000533637"/>
    </source>
</evidence>
<feature type="domain" description="Methyltransferase small" evidence="7">
    <location>
        <begin position="37"/>
        <end position="118"/>
    </location>
</feature>
<name>A0ABR6KLV7_9BACT</name>
<keyword evidence="3 6" id="KW-0808">Transferase</keyword>
<accession>A0ABR6KLV7</accession>
<dbReference type="CDD" id="cd02440">
    <property type="entry name" value="AdoMet_MTases"/>
    <property type="match status" value="1"/>
</dbReference>
<sequence>MANPYFQFKKFTIRHDKCAMKVGTDAVLLGAWADITACKNILDIGTGTGIIALMLAQRCFANIDAIDIDTDAYSQAKENVAASPFAERINVIHASCSEYTGSCAREKYDLIVSNPPYFINSLKCPDNKRSVARHTDSLSLFELIDDSCSLLSLSGRIALVLPYEQLGEIEMIARKNHLSICRQTDVIPVPGAQPKRLLIELSMTSTDIKNRNTLIIEEARHQYTPEYIALTKDFYLKM</sequence>
<protein>
    <recommendedName>
        <fullName evidence="6">tRNA1(Val) (adenine(37)-N6)-methyltransferase</fullName>
        <ecNumber evidence="6">2.1.1.223</ecNumber>
    </recommendedName>
    <alternativeName>
        <fullName evidence="6">tRNA m6A37 methyltransferase</fullName>
    </alternativeName>
</protein>
<dbReference type="InterPro" id="IPR002052">
    <property type="entry name" value="DNA_methylase_N6_adenine_CS"/>
</dbReference>
<proteinExistence type="inferred from homology"/>